<proteinExistence type="predicted"/>
<keyword evidence="7" id="KW-1185">Reference proteome</keyword>
<dbReference type="PANTHER" id="PTHR28664">
    <property type="entry name" value="TIGHT JUNCTION-ASSOCIATED PROTEIN 1"/>
    <property type="match status" value="1"/>
</dbReference>
<accession>A0AAV6VB39</accession>
<evidence type="ECO:0000256" key="3">
    <source>
        <dbReference type="ARBA" id="ARBA00023136"/>
    </source>
</evidence>
<evidence type="ECO:0000256" key="5">
    <source>
        <dbReference type="SAM" id="MobiDB-lite"/>
    </source>
</evidence>
<gene>
    <name evidence="6" type="ORF">JTE90_025626</name>
</gene>
<dbReference type="AlphaFoldDB" id="A0AAV6VB39"/>
<evidence type="ECO:0000256" key="4">
    <source>
        <dbReference type="SAM" id="Coils"/>
    </source>
</evidence>
<dbReference type="EMBL" id="JAFNEN010000133">
    <property type="protein sequence ID" value="KAG8192918.1"/>
    <property type="molecule type" value="Genomic_DNA"/>
</dbReference>
<evidence type="ECO:0000256" key="1">
    <source>
        <dbReference type="ARBA" id="ARBA00004170"/>
    </source>
</evidence>
<feature type="coiled-coil region" evidence="4">
    <location>
        <begin position="70"/>
        <end position="143"/>
    </location>
</feature>
<evidence type="ECO:0000256" key="2">
    <source>
        <dbReference type="ARBA" id="ARBA00022553"/>
    </source>
</evidence>
<dbReference type="GO" id="GO:0016020">
    <property type="term" value="C:membrane"/>
    <property type="evidence" value="ECO:0007669"/>
    <property type="project" value="UniProtKB-SubCell"/>
</dbReference>
<dbReference type="InterPro" id="IPR043441">
    <property type="entry name" value="Tjap1/BEGAIN"/>
</dbReference>
<protein>
    <recommendedName>
        <fullName evidence="8">Tight junction-associated protein 1</fullName>
    </recommendedName>
</protein>
<comment type="caution">
    <text evidence="6">The sequence shown here is derived from an EMBL/GenBank/DDBJ whole genome shotgun (WGS) entry which is preliminary data.</text>
</comment>
<keyword evidence="2" id="KW-0597">Phosphoprotein</keyword>
<evidence type="ECO:0000313" key="6">
    <source>
        <dbReference type="EMBL" id="KAG8192918.1"/>
    </source>
</evidence>
<comment type="subcellular location">
    <subcellularLocation>
        <location evidence="1">Membrane</location>
        <topology evidence="1">Peripheral membrane protein</topology>
    </subcellularLocation>
</comment>
<feature type="compositionally biased region" description="Low complexity" evidence="5">
    <location>
        <begin position="217"/>
        <end position="230"/>
    </location>
</feature>
<organism evidence="6 7">
    <name type="scientific">Oedothorax gibbosus</name>
    <dbReference type="NCBI Taxonomy" id="931172"/>
    <lineage>
        <taxon>Eukaryota</taxon>
        <taxon>Metazoa</taxon>
        <taxon>Ecdysozoa</taxon>
        <taxon>Arthropoda</taxon>
        <taxon>Chelicerata</taxon>
        <taxon>Arachnida</taxon>
        <taxon>Araneae</taxon>
        <taxon>Araneomorphae</taxon>
        <taxon>Entelegynae</taxon>
        <taxon>Araneoidea</taxon>
        <taxon>Linyphiidae</taxon>
        <taxon>Erigoninae</taxon>
        <taxon>Oedothorax</taxon>
    </lineage>
</organism>
<name>A0AAV6VB39_9ARAC</name>
<feature type="region of interest" description="Disordered" evidence="5">
    <location>
        <begin position="215"/>
        <end position="236"/>
    </location>
</feature>
<evidence type="ECO:0008006" key="8">
    <source>
        <dbReference type="Google" id="ProtNLM"/>
    </source>
</evidence>
<dbReference type="PANTHER" id="PTHR28664:SF4">
    <property type="entry name" value="TIGHT JUNCTION-ASSOCIATED PROTEIN 1"/>
    <property type="match status" value="1"/>
</dbReference>
<dbReference type="Proteomes" id="UP000827092">
    <property type="component" value="Unassembled WGS sequence"/>
</dbReference>
<evidence type="ECO:0000313" key="7">
    <source>
        <dbReference type="Proteomes" id="UP000827092"/>
    </source>
</evidence>
<reference evidence="6 7" key="1">
    <citation type="journal article" date="2022" name="Nat. Ecol. Evol.">
        <title>A masculinizing supergene underlies an exaggerated male reproductive morph in a spider.</title>
        <authorList>
            <person name="Hendrickx F."/>
            <person name="De Corte Z."/>
            <person name="Sonet G."/>
            <person name="Van Belleghem S.M."/>
            <person name="Kostlbacher S."/>
            <person name="Vangestel C."/>
        </authorList>
    </citation>
    <scope>NUCLEOTIDE SEQUENCE [LARGE SCALE GENOMIC DNA]</scope>
    <source>
        <strain evidence="6">W744_W776</strain>
    </source>
</reference>
<sequence length="324" mass="37029">MDLVLKSCDYRCGGENTKNSLPMRCQYIKSYQPVDNCRHHPMDASVRSHQMAVRECESLREAACFWKEKYDRLYENQRRLQKVNESLEEKLLLVAEKFENEKSDLTKDVSDLTSRLVESRLTIAELEEENEQYRNDCNIAVRLLQCKPSSFVAHKFNSLPADFQAKVKRHLSRPPKDMRASSSSLLLDQCPPDVRTIKVSVPTQPSAAMVYSVNKTSSQNNPNSQSAPNSEETTPDHVSAAIIAKVLEERSIERKAVASLKKQRFAEDHRELDLRNVGIQTDSQRFIVCRCQHQTKYRTLVSDCDTIRTSKDPQNVSSSTETAI</sequence>
<keyword evidence="3" id="KW-0472">Membrane</keyword>
<keyword evidence="4" id="KW-0175">Coiled coil</keyword>